<dbReference type="OrthoDB" id="194358at2759"/>
<evidence type="ECO:0000313" key="2">
    <source>
        <dbReference type="EMBL" id="KAF2106948.1"/>
    </source>
</evidence>
<organism evidence="2 3">
    <name type="scientific">Lophiotrema nucula</name>
    <dbReference type="NCBI Taxonomy" id="690887"/>
    <lineage>
        <taxon>Eukaryota</taxon>
        <taxon>Fungi</taxon>
        <taxon>Dikarya</taxon>
        <taxon>Ascomycota</taxon>
        <taxon>Pezizomycotina</taxon>
        <taxon>Dothideomycetes</taxon>
        <taxon>Pleosporomycetidae</taxon>
        <taxon>Pleosporales</taxon>
        <taxon>Lophiotremataceae</taxon>
        <taxon>Lophiotrema</taxon>
    </lineage>
</organism>
<protein>
    <submittedName>
        <fullName evidence="2">Uncharacterized protein</fullName>
    </submittedName>
</protein>
<dbReference type="AlphaFoldDB" id="A0A6A5YLA0"/>
<keyword evidence="1" id="KW-0812">Transmembrane</keyword>
<evidence type="ECO:0000313" key="3">
    <source>
        <dbReference type="Proteomes" id="UP000799770"/>
    </source>
</evidence>
<evidence type="ECO:0000256" key="1">
    <source>
        <dbReference type="SAM" id="Phobius"/>
    </source>
</evidence>
<keyword evidence="1" id="KW-1133">Transmembrane helix</keyword>
<accession>A0A6A5YLA0</accession>
<name>A0A6A5YLA0_9PLEO</name>
<feature type="transmembrane region" description="Helical" evidence="1">
    <location>
        <begin position="41"/>
        <end position="58"/>
    </location>
</feature>
<proteinExistence type="predicted"/>
<dbReference type="Proteomes" id="UP000799770">
    <property type="component" value="Unassembled WGS sequence"/>
</dbReference>
<feature type="transmembrane region" description="Helical" evidence="1">
    <location>
        <begin position="12"/>
        <end position="29"/>
    </location>
</feature>
<sequence>MSIVCVISEQMVIVMLSFAILDLVSAAPIDPSSPAQLSSDVWASVIANVAPLMALVGERNAKEFMRTVSVWHQLLLLSCAPLGLLAIMVSAIRLSGPVVLKALVGRDSERRSEALSR</sequence>
<reference evidence="2" key="1">
    <citation type="journal article" date="2020" name="Stud. Mycol.">
        <title>101 Dothideomycetes genomes: a test case for predicting lifestyles and emergence of pathogens.</title>
        <authorList>
            <person name="Haridas S."/>
            <person name="Albert R."/>
            <person name="Binder M."/>
            <person name="Bloem J."/>
            <person name="Labutti K."/>
            <person name="Salamov A."/>
            <person name="Andreopoulos B."/>
            <person name="Baker S."/>
            <person name="Barry K."/>
            <person name="Bills G."/>
            <person name="Bluhm B."/>
            <person name="Cannon C."/>
            <person name="Castanera R."/>
            <person name="Culley D."/>
            <person name="Daum C."/>
            <person name="Ezra D."/>
            <person name="Gonzalez J."/>
            <person name="Henrissat B."/>
            <person name="Kuo A."/>
            <person name="Liang C."/>
            <person name="Lipzen A."/>
            <person name="Lutzoni F."/>
            <person name="Magnuson J."/>
            <person name="Mondo S."/>
            <person name="Nolan M."/>
            <person name="Ohm R."/>
            <person name="Pangilinan J."/>
            <person name="Park H.-J."/>
            <person name="Ramirez L."/>
            <person name="Alfaro M."/>
            <person name="Sun H."/>
            <person name="Tritt A."/>
            <person name="Yoshinaga Y."/>
            <person name="Zwiers L.-H."/>
            <person name="Turgeon B."/>
            <person name="Goodwin S."/>
            <person name="Spatafora J."/>
            <person name="Crous P."/>
            <person name="Grigoriev I."/>
        </authorList>
    </citation>
    <scope>NUCLEOTIDE SEQUENCE</scope>
    <source>
        <strain evidence="2">CBS 627.86</strain>
    </source>
</reference>
<dbReference type="EMBL" id="ML977358">
    <property type="protein sequence ID" value="KAF2106948.1"/>
    <property type="molecule type" value="Genomic_DNA"/>
</dbReference>
<gene>
    <name evidence="2" type="ORF">BDV96DRAFT_590290</name>
</gene>
<feature type="transmembrane region" description="Helical" evidence="1">
    <location>
        <begin position="70"/>
        <end position="92"/>
    </location>
</feature>
<keyword evidence="3" id="KW-1185">Reference proteome</keyword>
<keyword evidence="1" id="KW-0472">Membrane</keyword>